<dbReference type="Proteomes" id="UP000000763">
    <property type="component" value="Chromosome 1"/>
</dbReference>
<dbReference type="SUPFAM" id="SSF51445">
    <property type="entry name" value="(Trans)glycosidases"/>
    <property type="match status" value="1"/>
</dbReference>
<evidence type="ECO:0000313" key="2">
    <source>
        <dbReference type="Proteomes" id="UP000000763"/>
    </source>
</evidence>
<dbReference type="KEGG" id="dosa:Os01g0813700"/>
<organism evidence="1 2">
    <name type="scientific">Oryza sativa subsp. japonica</name>
    <name type="common">Rice</name>
    <dbReference type="NCBI Taxonomy" id="39947"/>
    <lineage>
        <taxon>Eukaryota</taxon>
        <taxon>Viridiplantae</taxon>
        <taxon>Streptophyta</taxon>
        <taxon>Embryophyta</taxon>
        <taxon>Tracheophyta</taxon>
        <taxon>Spermatophyta</taxon>
        <taxon>Magnoliopsida</taxon>
        <taxon>Liliopsida</taxon>
        <taxon>Poales</taxon>
        <taxon>Poaceae</taxon>
        <taxon>BOP clade</taxon>
        <taxon>Oryzoideae</taxon>
        <taxon>Oryzeae</taxon>
        <taxon>Oryzinae</taxon>
        <taxon>Oryza</taxon>
        <taxon>Oryza sativa</taxon>
    </lineage>
</organism>
<reference evidence="1 2" key="1">
    <citation type="journal article" date="2005" name="Nature">
        <title>The map-based sequence of the rice genome.</title>
        <authorList>
            <consortium name="International rice genome sequencing project (IRGSP)"/>
            <person name="Matsumoto T."/>
            <person name="Wu J."/>
            <person name="Kanamori H."/>
            <person name="Katayose Y."/>
            <person name="Fujisawa M."/>
            <person name="Namiki N."/>
            <person name="Mizuno H."/>
            <person name="Yamamoto K."/>
            <person name="Antonio B.A."/>
            <person name="Baba T."/>
            <person name="Sakata K."/>
            <person name="Nagamura Y."/>
            <person name="Aoki H."/>
            <person name="Arikawa K."/>
            <person name="Arita K."/>
            <person name="Bito T."/>
            <person name="Chiden Y."/>
            <person name="Fujitsuka N."/>
            <person name="Fukunaka R."/>
            <person name="Hamada M."/>
            <person name="Harada C."/>
            <person name="Hayashi A."/>
            <person name="Hijishita S."/>
            <person name="Honda M."/>
            <person name="Hosokawa S."/>
            <person name="Ichikawa Y."/>
            <person name="Idonuma A."/>
            <person name="Iijima M."/>
            <person name="Ikeda M."/>
            <person name="Ikeno M."/>
            <person name="Ito K."/>
            <person name="Ito S."/>
            <person name="Ito T."/>
            <person name="Ito Y."/>
            <person name="Ito Y."/>
            <person name="Iwabuchi A."/>
            <person name="Kamiya K."/>
            <person name="Karasawa W."/>
            <person name="Kurita K."/>
            <person name="Katagiri S."/>
            <person name="Kikuta A."/>
            <person name="Kobayashi H."/>
            <person name="Kobayashi N."/>
            <person name="Machita K."/>
            <person name="Maehara T."/>
            <person name="Masukawa M."/>
            <person name="Mizubayashi T."/>
            <person name="Mukai Y."/>
            <person name="Nagasaki H."/>
            <person name="Nagata Y."/>
            <person name="Naito S."/>
            <person name="Nakashima M."/>
            <person name="Nakama Y."/>
            <person name="Nakamichi Y."/>
            <person name="Nakamura M."/>
            <person name="Meguro A."/>
            <person name="Negishi M."/>
            <person name="Ohta I."/>
            <person name="Ohta T."/>
            <person name="Okamoto M."/>
            <person name="Ono N."/>
            <person name="Saji S."/>
            <person name="Sakaguchi M."/>
            <person name="Sakai K."/>
            <person name="Shibata M."/>
            <person name="Shimokawa T."/>
            <person name="Song J."/>
            <person name="Takazaki Y."/>
            <person name="Terasawa K."/>
            <person name="Tsugane M."/>
            <person name="Tsuji K."/>
            <person name="Ueda S."/>
            <person name="Waki K."/>
            <person name="Yamagata H."/>
            <person name="Yamamoto M."/>
            <person name="Yamamoto S."/>
            <person name="Yamane H."/>
            <person name="Yoshiki S."/>
            <person name="Yoshihara R."/>
            <person name="Yukawa K."/>
            <person name="Zhong H."/>
            <person name="Yano M."/>
            <person name="Yuan Q."/>
            <person name="Ouyang S."/>
            <person name="Liu J."/>
            <person name="Jones K.M."/>
            <person name="Gansberger K."/>
            <person name="Moffat K."/>
            <person name="Hill J."/>
            <person name="Bera J."/>
            <person name="Fadrosh D."/>
            <person name="Jin S."/>
            <person name="Johri S."/>
            <person name="Kim M."/>
            <person name="Overton L."/>
            <person name="Reardon M."/>
            <person name="Tsitrin T."/>
            <person name="Vuong H."/>
            <person name="Weaver B."/>
            <person name="Ciecko A."/>
            <person name="Tallon L."/>
            <person name="Jackson J."/>
            <person name="Pai G."/>
            <person name="Aken S.V."/>
            <person name="Utterback T."/>
            <person name="Reidmuller S."/>
            <person name="Feldblyum T."/>
            <person name="Hsiao J."/>
            <person name="Zismann V."/>
            <person name="Iobst S."/>
            <person name="de Vazeille A.R."/>
            <person name="Buell C.R."/>
            <person name="Ying K."/>
            <person name="Li Y."/>
            <person name="Lu T."/>
            <person name="Huang Y."/>
            <person name="Zhao Q."/>
            <person name="Feng Q."/>
            <person name="Zhang L."/>
            <person name="Zhu J."/>
            <person name="Weng Q."/>
            <person name="Mu J."/>
            <person name="Lu Y."/>
            <person name="Fan D."/>
            <person name="Liu Y."/>
            <person name="Guan J."/>
            <person name="Zhang Y."/>
            <person name="Yu S."/>
            <person name="Liu X."/>
            <person name="Zhang Y."/>
            <person name="Hong G."/>
            <person name="Han B."/>
            <person name="Choisne N."/>
            <person name="Demange N."/>
            <person name="Orjeda G."/>
            <person name="Samain S."/>
            <person name="Cattolico L."/>
            <person name="Pelletier E."/>
            <person name="Couloux A."/>
            <person name="Segurens B."/>
            <person name="Wincker P."/>
            <person name="D'Hont A."/>
            <person name="Scarpelli C."/>
            <person name="Weissenbach J."/>
            <person name="Salanoubat M."/>
            <person name="Quetier F."/>
            <person name="Yu Y."/>
            <person name="Kim H.R."/>
            <person name="Rambo T."/>
            <person name="Currie J."/>
            <person name="Collura K."/>
            <person name="Luo M."/>
            <person name="Yang T."/>
            <person name="Ammiraju J.S.S."/>
            <person name="Engler F."/>
            <person name="Soderlund C."/>
            <person name="Wing R.A."/>
            <person name="Palmer L.E."/>
            <person name="de la Bastide M."/>
            <person name="Spiegel L."/>
            <person name="Nascimento L."/>
            <person name="Zutavern T."/>
            <person name="O'Shaughnessy A."/>
            <person name="Dike S."/>
            <person name="Dedhia N."/>
            <person name="Preston R."/>
            <person name="Balija V."/>
            <person name="McCombie W.R."/>
            <person name="Chow T."/>
            <person name="Chen H."/>
            <person name="Chung M."/>
            <person name="Chen C."/>
            <person name="Shaw J."/>
            <person name="Wu H."/>
            <person name="Hsiao K."/>
            <person name="Chao Y."/>
            <person name="Chu M."/>
            <person name="Cheng C."/>
            <person name="Hour A."/>
            <person name="Lee P."/>
            <person name="Lin S."/>
            <person name="Lin Y."/>
            <person name="Liou J."/>
            <person name="Liu S."/>
            <person name="Hsing Y."/>
            <person name="Raghuvanshi S."/>
            <person name="Mohanty A."/>
            <person name="Bharti A.K."/>
            <person name="Gaur A."/>
            <person name="Gupta V."/>
            <person name="Kumar D."/>
            <person name="Ravi V."/>
            <person name="Vij S."/>
            <person name="Kapur A."/>
            <person name="Khurana P."/>
            <person name="Khurana P."/>
            <person name="Khurana J.P."/>
            <person name="Tyagi A.K."/>
            <person name="Gaikwad K."/>
            <person name="Singh A."/>
            <person name="Dalal V."/>
            <person name="Srivastava S."/>
            <person name="Dixit A."/>
            <person name="Pal A.K."/>
            <person name="Ghazi I.A."/>
            <person name="Yadav M."/>
            <person name="Pandit A."/>
            <person name="Bhargava A."/>
            <person name="Sureshbabu K."/>
            <person name="Batra K."/>
            <person name="Sharma T.R."/>
            <person name="Mohapatra T."/>
            <person name="Singh N.K."/>
            <person name="Messing J."/>
            <person name="Nelson A.B."/>
            <person name="Fuks G."/>
            <person name="Kavchok S."/>
            <person name="Keizer G."/>
            <person name="Linton E."/>
            <person name="Llaca V."/>
            <person name="Song R."/>
            <person name="Tanyolac B."/>
            <person name="Young S."/>
            <person name="Ho-Il K."/>
            <person name="Hahn J.H."/>
            <person name="Sangsakoo G."/>
            <person name="Vanavichit A."/>
            <person name="de Mattos Luiz.A.T."/>
            <person name="Zimmer P.D."/>
            <person name="Malone G."/>
            <person name="Dellagostin O."/>
            <person name="de Oliveira A.C."/>
            <person name="Bevan M."/>
            <person name="Bancroft I."/>
            <person name="Minx P."/>
            <person name="Cordum H."/>
            <person name="Wilson R."/>
            <person name="Cheng Z."/>
            <person name="Jin W."/>
            <person name="Jiang J."/>
            <person name="Leong S.A."/>
            <person name="Iwama H."/>
            <person name="Gojobori T."/>
            <person name="Itoh T."/>
            <person name="Niimura Y."/>
            <person name="Fujii Y."/>
            <person name="Habara T."/>
            <person name="Sakai H."/>
            <person name="Sato Y."/>
            <person name="Wilson G."/>
            <person name="Kumar K."/>
            <person name="McCouch S."/>
            <person name="Juretic N."/>
            <person name="Hoen D."/>
            <person name="Wright S."/>
            <person name="Bruskiewich R."/>
            <person name="Bureau T."/>
            <person name="Miyao A."/>
            <person name="Hirochika H."/>
            <person name="Nishikawa T."/>
            <person name="Kadowaki K."/>
            <person name="Sugiura M."/>
            <person name="Burr B."/>
            <person name="Sasaki T."/>
        </authorList>
    </citation>
    <scope>NUCLEOTIDE SEQUENCE [LARGE SCALE GENOMIC DNA]</scope>
    <source>
        <strain evidence="2">cv. Nipponbare</strain>
    </source>
</reference>
<dbReference type="InterPro" id="IPR017853">
    <property type="entry name" value="GH"/>
</dbReference>
<proteinExistence type="predicted"/>
<protein>
    <submittedName>
        <fullName evidence="1">Os01g0813700 protein</fullName>
    </submittedName>
</protein>
<evidence type="ECO:0000313" key="1">
    <source>
        <dbReference type="EMBL" id="BAH91348.1"/>
    </source>
</evidence>
<sequence>ALQKGIVGINMFSLWSYPLTNSIADLQAAQRYKDFSYGWYDQCCNSFIFTLKLADCTILHKARFYRSLRLLLPFSYINACIFIQLY</sequence>
<gene>
    <name evidence="1" type="ordered locus">Os01g0813700</name>
</gene>
<accession>C7IXS0</accession>
<dbReference type="EMBL" id="AP008207">
    <property type="protein sequence ID" value="BAH91348.1"/>
    <property type="molecule type" value="Genomic_DNA"/>
</dbReference>
<dbReference type="AlphaFoldDB" id="C7IXS0"/>
<name>C7IXS0_ORYSJ</name>
<reference evidence="2" key="2">
    <citation type="journal article" date="2008" name="Nucleic Acids Res.">
        <title>The rice annotation project database (RAP-DB): 2008 update.</title>
        <authorList>
            <consortium name="The rice annotation project (RAP)"/>
        </authorList>
    </citation>
    <scope>GENOME REANNOTATION</scope>
    <source>
        <strain evidence="2">cv. Nipponbare</strain>
    </source>
</reference>
<feature type="non-terminal residue" evidence="1">
    <location>
        <position position="1"/>
    </location>
</feature>
<dbReference type="Gene3D" id="3.20.20.80">
    <property type="entry name" value="Glycosidases"/>
    <property type="match status" value="1"/>
</dbReference>